<dbReference type="Pfam" id="PF13532">
    <property type="entry name" value="2OG-FeII_Oxy_2"/>
    <property type="match status" value="1"/>
</dbReference>
<dbReference type="PANTHER" id="PTHR12463:SF1">
    <property type="entry name" value="2-OXOGLUTARATE AND FE-DEPENDENT OXYGENASE FAMILY PROTEIN"/>
    <property type="match status" value="1"/>
</dbReference>
<proteinExistence type="predicted"/>
<dbReference type="InterPro" id="IPR032857">
    <property type="entry name" value="ALKBH4"/>
</dbReference>
<gene>
    <name evidence="2" type="ORF">CPAV1605_703</name>
</gene>
<organism evidence="2">
    <name type="scientific">seawater metagenome</name>
    <dbReference type="NCBI Taxonomy" id="1561972"/>
    <lineage>
        <taxon>unclassified sequences</taxon>
        <taxon>metagenomes</taxon>
        <taxon>ecological metagenomes</taxon>
    </lineage>
</organism>
<dbReference type="AlphaFoldDB" id="A0A5E8CHU7"/>
<dbReference type="PANTHER" id="PTHR12463">
    <property type="entry name" value="OXYGENASE-RELATED"/>
    <property type="match status" value="1"/>
</dbReference>
<accession>A0A5E8CHU7</accession>
<sequence length="212" mass="24858">MEKIKGLSFIENLITLDEEKKLLSSINLNLWDNSIKRRVQHYGIKFNYKTRKADQNINNKFPDWIEDILQKLKDITLLSNFNPNQCTINEYPPGIGIAPHIDTHSSFTDTIVSLSLQNQVIMNLKNKTTDENNIDILLLPRSLLILQQEARYCYSHGIRYKKTDNINHEIQYRKKRVSITFRETRSSKCNCKWPKLCDSQYGILEPTRLSNN</sequence>
<dbReference type="EMBL" id="CABVLZ010000003">
    <property type="protein sequence ID" value="VVU94978.1"/>
    <property type="molecule type" value="Genomic_DNA"/>
</dbReference>
<dbReference type="InterPro" id="IPR037151">
    <property type="entry name" value="AlkB-like_sf"/>
</dbReference>
<dbReference type="SUPFAM" id="SSF51197">
    <property type="entry name" value="Clavaminate synthase-like"/>
    <property type="match status" value="1"/>
</dbReference>
<reference evidence="2" key="1">
    <citation type="submission" date="2019-09" db="EMBL/GenBank/DDBJ databases">
        <authorList>
            <person name="Needham M D."/>
        </authorList>
    </citation>
    <scope>NUCLEOTIDE SEQUENCE</scope>
</reference>
<dbReference type="GO" id="GO:0032451">
    <property type="term" value="F:demethylase activity"/>
    <property type="evidence" value="ECO:0007669"/>
    <property type="project" value="TreeGrafter"/>
</dbReference>
<dbReference type="InterPro" id="IPR027450">
    <property type="entry name" value="AlkB-like"/>
</dbReference>
<dbReference type="GO" id="GO:0070988">
    <property type="term" value="P:demethylation"/>
    <property type="evidence" value="ECO:0007669"/>
    <property type="project" value="InterPro"/>
</dbReference>
<evidence type="ECO:0000313" key="2">
    <source>
        <dbReference type="EMBL" id="VVU94978.1"/>
    </source>
</evidence>
<dbReference type="Gene3D" id="2.60.120.590">
    <property type="entry name" value="Alpha-ketoglutarate-dependent dioxygenase AlkB-like"/>
    <property type="match status" value="1"/>
</dbReference>
<evidence type="ECO:0000259" key="1">
    <source>
        <dbReference type="PROSITE" id="PS51471"/>
    </source>
</evidence>
<dbReference type="GO" id="GO:0016491">
    <property type="term" value="F:oxidoreductase activity"/>
    <property type="evidence" value="ECO:0007669"/>
    <property type="project" value="TreeGrafter"/>
</dbReference>
<dbReference type="PROSITE" id="PS51471">
    <property type="entry name" value="FE2OG_OXY"/>
    <property type="match status" value="1"/>
</dbReference>
<dbReference type="InterPro" id="IPR005123">
    <property type="entry name" value="Oxoglu/Fe-dep_dioxygenase_dom"/>
</dbReference>
<feature type="domain" description="Fe2OG dioxygenase" evidence="1">
    <location>
        <begin position="82"/>
        <end position="185"/>
    </location>
</feature>
<protein>
    <submittedName>
        <fullName evidence="2">2OG-Fe(II) oxygenase superfamily</fullName>
    </submittedName>
</protein>
<name>A0A5E8CHU7_9ZZZZ</name>